<dbReference type="Gene3D" id="1.10.510.10">
    <property type="entry name" value="Transferase(Phosphotransferase) domain 1"/>
    <property type="match status" value="1"/>
</dbReference>
<dbReference type="InParanoid" id="A0A7M7N4J3"/>
<feature type="coiled-coil region" evidence="2">
    <location>
        <begin position="512"/>
        <end position="546"/>
    </location>
</feature>
<proteinExistence type="inferred from homology"/>
<dbReference type="CTD" id="203054"/>
<protein>
    <recommendedName>
        <fullName evidence="3">ABC1 atypical kinase-like domain-containing protein</fullName>
    </recommendedName>
</protein>
<keyword evidence="2" id="KW-0175">Coiled coil</keyword>
<dbReference type="GeneID" id="590121"/>
<evidence type="ECO:0000313" key="4">
    <source>
        <dbReference type="EnsemblMetazoa" id="XP_030831042"/>
    </source>
</evidence>
<dbReference type="InterPro" id="IPR011009">
    <property type="entry name" value="Kinase-like_dom_sf"/>
</dbReference>
<evidence type="ECO:0000259" key="3">
    <source>
        <dbReference type="Pfam" id="PF03109"/>
    </source>
</evidence>
<dbReference type="EnsemblMetazoa" id="XM_030975182">
    <property type="protein sequence ID" value="XP_030831042"/>
    <property type="gene ID" value="LOC590121"/>
</dbReference>
<comment type="similarity">
    <text evidence="1">Belongs to the protein kinase superfamily. ADCK protein kinase family.</text>
</comment>
<dbReference type="FunCoup" id="A0A7M7N4J3">
    <property type="interactions" value="150"/>
</dbReference>
<dbReference type="Proteomes" id="UP000007110">
    <property type="component" value="Unassembled WGS sequence"/>
</dbReference>
<name>A0A7M7N4J3_STRPU</name>
<reference evidence="5" key="1">
    <citation type="submission" date="2015-02" db="EMBL/GenBank/DDBJ databases">
        <title>Genome sequencing for Strongylocentrotus purpuratus.</title>
        <authorList>
            <person name="Murali S."/>
            <person name="Liu Y."/>
            <person name="Vee V."/>
            <person name="English A."/>
            <person name="Wang M."/>
            <person name="Skinner E."/>
            <person name="Han Y."/>
            <person name="Muzny D.M."/>
            <person name="Worley K.C."/>
            <person name="Gibbs R.A."/>
        </authorList>
    </citation>
    <scope>NUCLEOTIDE SEQUENCE</scope>
</reference>
<evidence type="ECO:0000313" key="5">
    <source>
        <dbReference type="Proteomes" id="UP000007110"/>
    </source>
</evidence>
<dbReference type="OMA" id="DVMTTMV"/>
<sequence>MTFKIQLPDSDLLCLHCTCDFYFRNAEIRYEYRRKLSRNFFSGNMEMARLCRHMLKNPSALTNVCHSGSNMRRSLFALRTSIGHASVKRMFSEVKHDIVAEAVKPKRRILRKTLLGLTGIAAVAGGVTYASMESAGRRRAYVTAEGFIRFFRTFYIGTRISLDYKWNLWKLEDGSQEYKEAFRACNRRTGDLILKGCLKNGGLYIKLGQYMVTANYILPKEILQKLATLQDRALTREYKELDRLFKEEFGKTPDELYAEFDPEPIAAASLAQVHRAKTHEGDEVAVKVQYINLRDQYPGDLRTLEILLDIIHWMHPKSFNFKDILLDLEEPLAKELDFENEGRNSETCAKQLKHLDYVYVPKVYWNLTNKRILTMEFVKGHKVSEKEKLQEDGFSLAEVDEKLIKIFGEQIFHTGFVHADPHPGNVLVRKNGKGKAELIVLDHGLYEEVTPEIRIAFGQYWRAIILKNEQAMIQHANELGIEEYLLFAMMLIQRPLNMNAKRGSHMTFNLSNAELRKLQREIRDEMHTMEDKIEEFQERMNVFMESFPKCLFLIFRNMNTVRYIDRALGTPVDYLVTMGRCAAGGSVFLPQDRSLKSRLHAFWQRFVYDFTLRSDQLIHRISMAFFSLSIRLGLVSFKPPGKGSNVGDIFSSLVPPRASPSTE</sequence>
<evidence type="ECO:0000256" key="1">
    <source>
        <dbReference type="ARBA" id="ARBA00009670"/>
    </source>
</evidence>
<organism evidence="4 5">
    <name type="scientific">Strongylocentrotus purpuratus</name>
    <name type="common">Purple sea urchin</name>
    <dbReference type="NCBI Taxonomy" id="7668"/>
    <lineage>
        <taxon>Eukaryota</taxon>
        <taxon>Metazoa</taxon>
        <taxon>Echinodermata</taxon>
        <taxon>Eleutherozoa</taxon>
        <taxon>Echinozoa</taxon>
        <taxon>Echinoidea</taxon>
        <taxon>Euechinoidea</taxon>
        <taxon>Echinacea</taxon>
        <taxon>Camarodonta</taxon>
        <taxon>Echinidea</taxon>
        <taxon>Strongylocentrotidae</taxon>
        <taxon>Strongylocentrotus</taxon>
    </lineage>
</organism>
<dbReference type="RefSeq" id="XP_030831042.1">
    <property type="nucleotide sequence ID" value="XM_030975182.1"/>
</dbReference>
<dbReference type="AlphaFoldDB" id="A0A7M7N4J3"/>
<dbReference type="InterPro" id="IPR004147">
    <property type="entry name" value="ABC1_dom"/>
</dbReference>
<evidence type="ECO:0000256" key="2">
    <source>
        <dbReference type="SAM" id="Coils"/>
    </source>
</evidence>
<dbReference type="PANTHER" id="PTHR43173">
    <property type="entry name" value="ABC1 FAMILY PROTEIN"/>
    <property type="match status" value="1"/>
</dbReference>
<dbReference type="KEGG" id="spu:590121"/>
<dbReference type="SUPFAM" id="SSF56112">
    <property type="entry name" value="Protein kinase-like (PK-like)"/>
    <property type="match status" value="1"/>
</dbReference>
<keyword evidence="5" id="KW-1185">Reference proteome</keyword>
<feature type="domain" description="ABC1 atypical kinase-like" evidence="3">
    <location>
        <begin position="229"/>
        <end position="475"/>
    </location>
</feature>
<reference evidence="4" key="2">
    <citation type="submission" date="2021-01" db="UniProtKB">
        <authorList>
            <consortium name="EnsemblMetazoa"/>
        </authorList>
    </citation>
    <scope>IDENTIFICATION</scope>
</reference>
<accession>A0A7M7N4J3</accession>
<dbReference type="InterPro" id="IPR051130">
    <property type="entry name" value="Mito_struct-func_regulator"/>
</dbReference>
<dbReference type="PANTHER" id="PTHR43173:SF28">
    <property type="entry name" value="AARF DOMAIN CONTAINING KINASE 5"/>
    <property type="match status" value="1"/>
</dbReference>
<dbReference type="Pfam" id="PF03109">
    <property type="entry name" value="ABC1"/>
    <property type="match status" value="1"/>
</dbReference>
<dbReference type="InterPro" id="IPR045307">
    <property type="entry name" value="ADCK1_dom"/>
</dbReference>
<dbReference type="OrthoDB" id="427480at2759"/>
<dbReference type="CDD" id="cd13969">
    <property type="entry name" value="ADCK1-like"/>
    <property type="match status" value="1"/>
</dbReference>